<protein>
    <submittedName>
        <fullName evidence="1">Uncharacterized protein</fullName>
    </submittedName>
</protein>
<dbReference type="AlphaFoldDB" id="A0AAD0P7R6"/>
<dbReference type="Proteomes" id="UP000249682">
    <property type="component" value="Chromosome"/>
</dbReference>
<proteinExistence type="predicted"/>
<gene>
    <name evidence="1" type="ORF">DIJ64_05180</name>
</gene>
<evidence type="ECO:0000313" key="2">
    <source>
        <dbReference type="Proteomes" id="UP000249682"/>
    </source>
</evidence>
<evidence type="ECO:0000313" key="1">
    <source>
        <dbReference type="EMBL" id="AWV47691.1"/>
    </source>
</evidence>
<accession>A0AAD0P7R6</accession>
<sequence length="65" mass="7384">MVPPTRERTRPESLVTDPNYGSKLTNESLEFRGISVAISTQLIWPAQLECEHTTLWGCTNFPNSY</sequence>
<reference evidence="1 2" key="1">
    <citation type="submission" date="2018-05" db="EMBL/GenBank/DDBJ databases">
        <title>Evolution of small genomes with special reference to Mycobacterium leprae.</title>
        <authorList>
            <person name="Mohanty P.S."/>
            <person name="Bansal A.K."/>
            <person name="Gupta U.D."/>
            <person name="Naaz F."/>
            <person name="Dwivedi V.D."/>
            <person name="Singh H."/>
            <person name="Gupta G."/>
            <person name="Sharma S."/>
            <person name="Arora M."/>
        </authorList>
    </citation>
    <scope>NUCLEOTIDE SEQUENCE [LARGE SCALE GENOMIC DNA]</scope>
    <source>
        <strain evidence="1 2">MRHRU-235-G</strain>
    </source>
</reference>
<organism evidence="1 2">
    <name type="scientific">Mycobacterium leprae</name>
    <dbReference type="NCBI Taxonomy" id="1769"/>
    <lineage>
        <taxon>Bacteria</taxon>
        <taxon>Bacillati</taxon>
        <taxon>Actinomycetota</taxon>
        <taxon>Actinomycetes</taxon>
        <taxon>Mycobacteriales</taxon>
        <taxon>Mycobacteriaceae</taxon>
        <taxon>Mycobacterium</taxon>
    </lineage>
</organism>
<name>A0AAD0P7R6_MYCLR</name>
<dbReference type="EMBL" id="CP029543">
    <property type="protein sequence ID" value="AWV47691.1"/>
    <property type="molecule type" value="Genomic_DNA"/>
</dbReference>